<dbReference type="AlphaFoldDB" id="A0A1G6JEZ5"/>
<evidence type="ECO:0000313" key="1">
    <source>
        <dbReference type="EMBL" id="SDC17412.1"/>
    </source>
</evidence>
<gene>
    <name evidence="1" type="ORF">SAMN05216174_101380</name>
</gene>
<keyword evidence="2" id="KW-1185">Reference proteome</keyword>
<organism evidence="1 2">
    <name type="scientific">Actinokineospora iranica</name>
    <dbReference type="NCBI Taxonomy" id="1271860"/>
    <lineage>
        <taxon>Bacteria</taxon>
        <taxon>Bacillati</taxon>
        <taxon>Actinomycetota</taxon>
        <taxon>Actinomycetes</taxon>
        <taxon>Pseudonocardiales</taxon>
        <taxon>Pseudonocardiaceae</taxon>
        <taxon>Actinokineospora</taxon>
    </lineage>
</organism>
<dbReference type="RefSeq" id="WP_091447499.1">
    <property type="nucleotide sequence ID" value="NZ_FMZZ01000001.1"/>
</dbReference>
<reference evidence="2" key="1">
    <citation type="submission" date="2016-10" db="EMBL/GenBank/DDBJ databases">
        <authorList>
            <person name="Varghese N."/>
            <person name="Submissions S."/>
        </authorList>
    </citation>
    <scope>NUCLEOTIDE SEQUENCE [LARGE SCALE GENOMIC DNA]</scope>
    <source>
        <strain evidence="2">IBRC-M 10403</strain>
    </source>
</reference>
<evidence type="ECO:0000313" key="2">
    <source>
        <dbReference type="Proteomes" id="UP000199501"/>
    </source>
</evidence>
<proteinExistence type="predicted"/>
<accession>A0A1G6JEZ5</accession>
<protein>
    <submittedName>
        <fullName evidence="1">Uncharacterized protein</fullName>
    </submittedName>
</protein>
<sequence>MDDAVAELREQFRGPLPAAVESLDPAAARDLAAALRSARRRQRAELTSATDESLRALPRPLRVLVRRVIGL</sequence>
<name>A0A1G6JEZ5_9PSEU</name>
<dbReference type="Proteomes" id="UP000199501">
    <property type="component" value="Unassembled WGS sequence"/>
</dbReference>
<dbReference type="EMBL" id="FMZZ01000001">
    <property type="protein sequence ID" value="SDC17412.1"/>
    <property type="molecule type" value="Genomic_DNA"/>
</dbReference>